<protein>
    <submittedName>
        <fullName evidence="1">Uncharacterized protein</fullName>
    </submittedName>
</protein>
<accession>A0A8J7LVV0</accession>
<comment type="caution">
    <text evidence="1">The sequence shown here is derived from an EMBL/GenBank/DDBJ whole genome shotgun (WGS) entry which is preliminary data.</text>
</comment>
<evidence type="ECO:0000313" key="2">
    <source>
        <dbReference type="Proteomes" id="UP000619079"/>
    </source>
</evidence>
<name>A0A8J7LVV0_9RHOB</name>
<evidence type="ECO:0000313" key="1">
    <source>
        <dbReference type="EMBL" id="MBJ6371460.1"/>
    </source>
</evidence>
<reference evidence="1" key="1">
    <citation type="submission" date="2020-12" db="EMBL/GenBank/DDBJ databases">
        <title>Sedimentitalea sp. nov., isolated from sand in Incheon.</title>
        <authorList>
            <person name="Kim W."/>
        </authorList>
    </citation>
    <scope>NUCLEOTIDE SEQUENCE</scope>
    <source>
        <strain evidence="1">CAU 1593</strain>
    </source>
</reference>
<sequence length="291" mass="32512">MQIILHTGAHGTDNDKLLRCLLRNQQQFAARGVSVPGPARYRDLLDETLDAMQTAAPAPDARAVLMDALLDDGTADRMILSNAFFFGPLRFAIRDGEIYPDAPARVAHLQRLFPGDRVEMFMALRNPASLLPAVIGKIGPHRENGVLGDATPESLRWSGCLARIHEAAPDVSMTIWCNEDSPVLWAAIIREMAGLPPGEKIVGGFDLLSEIMTPEGMKLFRAHLQRRPRMSEPRKRRVMMAFLEKHAIEEKIEEELDMPGWTDAEVDELTRLYDSDIERIRTLPGVNFIAP</sequence>
<dbReference type="EMBL" id="JAELVR010000004">
    <property type="protein sequence ID" value="MBJ6371460.1"/>
    <property type="molecule type" value="Genomic_DNA"/>
</dbReference>
<dbReference type="RefSeq" id="WP_199024314.1">
    <property type="nucleotide sequence ID" value="NZ_JAELVR010000004.1"/>
</dbReference>
<proteinExistence type="predicted"/>
<gene>
    <name evidence="1" type="ORF">JF290_07960</name>
</gene>
<dbReference type="AlphaFoldDB" id="A0A8J7LVV0"/>
<organism evidence="1 2">
    <name type="scientific">Sedimentitalea arenosa</name>
    <dbReference type="NCBI Taxonomy" id="2798803"/>
    <lineage>
        <taxon>Bacteria</taxon>
        <taxon>Pseudomonadati</taxon>
        <taxon>Pseudomonadota</taxon>
        <taxon>Alphaproteobacteria</taxon>
        <taxon>Rhodobacterales</taxon>
        <taxon>Paracoccaceae</taxon>
        <taxon>Sedimentitalea</taxon>
    </lineage>
</organism>
<dbReference type="Proteomes" id="UP000619079">
    <property type="component" value="Unassembled WGS sequence"/>
</dbReference>
<keyword evidence="2" id="KW-1185">Reference proteome</keyword>